<dbReference type="AlphaFoldDB" id="A0A2V0PLV0"/>
<name>A0A2V0PLV0_9CHLO</name>
<evidence type="ECO:0000256" key="1">
    <source>
        <dbReference type="SAM" id="SignalP"/>
    </source>
</evidence>
<evidence type="ECO:0000313" key="2">
    <source>
        <dbReference type="EMBL" id="GBF98015.1"/>
    </source>
</evidence>
<organism evidence="2 3">
    <name type="scientific">Raphidocelis subcapitata</name>
    <dbReference type="NCBI Taxonomy" id="307507"/>
    <lineage>
        <taxon>Eukaryota</taxon>
        <taxon>Viridiplantae</taxon>
        <taxon>Chlorophyta</taxon>
        <taxon>core chlorophytes</taxon>
        <taxon>Chlorophyceae</taxon>
        <taxon>CS clade</taxon>
        <taxon>Sphaeropleales</taxon>
        <taxon>Selenastraceae</taxon>
        <taxon>Raphidocelis</taxon>
    </lineage>
</organism>
<evidence type="ECO:0000313" key="3">
    <source>
        <dbReference type="Proteomes" id="UP000247498"/>
    </source>
</evidence>
<gene>
    <name evidence="2" type="ORF">Rsub_11126</name>
</gene>
<sequence>MAGHAPRWRGLGRSYALALAAALLALLAAQQARRAVLFGGPVEAQCGSADGPGYVEPIGPQEYIQYYPYQTSVDGGVSWREWDSDTVDNMLCIQNTTNANSAPTCGVNGG</sequence>
<reference evidence="2 3" key="1">
    <citation type="journal article" date="2018" name="Sci. Rep.">
        <title>Raphidocelis subcapitata (=Pseudokirchneriella subcapitata) provides an insight into genome evolution and environmental adaptations in the Sphaeropleales.</title>
        <authorList>
            <person name="Suzuki S."/>
            <person name="Yamaguchi H."/>
            <person name="Nakajima N."/>
            <person name="Kawachi M."/>
        </authorList>
    </citation>
    <scope>NUCLEOTIDE SEQUENCE [LARGE SCALE GENOMIC DNA]</scope>
    <source>
        <strain evidence="2 3">NIES-35</strain>
    </source>
</reference>
<dbReference type="Proteomes" id="UP000247498">
    <property type="component" value="Unassembled WGS sequence"/>
</dbReference>
<comment type="caution">
    <text evidence="2">The sequence shown here is derived from an EMBL/GenBank/DDBJ whole genome shotgun (WGS) entry which is preliminary data.</text>
</comment>
<feature type="signal peptide" evidence="1">
    <location>
        <begin position="1"/>
        <end position="34"/>
    </location>
</feature>
<keyword evidence="1" id="KW-0732">Signal</keyword>
<proteinExistence type="predicted"/>
<dbReference type="EMBL" id="BDRX01000114">
    <property type="protein sequence ID" value="GBF98015.1"/>
    <property type="molecule type" value="Genomic_DNA"/>
</dbReference>
<feature type="chain" id="PRO_5016069916" evidence="1">
    <location>
        <begin position="35"/>
        <end position="110"/>
    </location>
</feature>
<keyword evidence="3" id="KW-1185">Reference proteome</keyword>
<protein>
    <submittedName>
        <fullName evidence="2">Uncharacterized protein</fullName>
    </submittedName>
</protein>
<accession>A0A2V0PLV0</accession>
<dbReference type="InParanoid" id="A0A2V0PLV0"/>